<gene>
    <name evidence="1" type="ORF">EKG36_13070</name>
</gene>
<name>A0A431V1D0_9GAMM</name>
<accession>A0A431V1D0</accession>
<keyword evidence="2" id="KW-1185">Reference proteome</keyword>
<dbReference type="EMBL" id="RXNS01000012">
    <property type="protein sequence ID" value="RTR01934.1"/>
    <property type="molecule type" value="Genomic_DNA"/>
</dbReference>
<proteinExistence type="predicted"/>
<reference evidence="1 2" key="1">
    <citation type="submission" date="2018-12" db="EMBL/GenBank/DDBJ databases">
        <authorList>
            <person name="Yu L."/>
        </authorList>
    </citation>
    <scope>NUCLEOTIDE SEQUENCE [LARGE SCALE GENOMIC DNA]</scope>
    <source>
        <strain evidence="1 2">11S</strain>
    </source>
</reference>
<dbReference type="AlphaFoldDB" id="A0A431V1D0"/>
<protein>
    <submittedName>
        <fullName evidence="1">Uncharacterized protein</fullName>
    </submittedName>
</protein>
<sequence>MSNRLRMILDNLHDPATLTATSEALPVAHTQRTGRAYVWRSADLADQVITATLATPAFLEALVIYRHNLSATATVRVELLDDTTVVHDTGAVTVSGLIALGDFRFGVDPWGATLTDDLPIKQAPFWFSSTAVTGYRVTISDPDNLDGVMEIGRIIAGQVVTPQFNASYGVALEWQDASEHRRSEGNSLRTLGGGIARRLSFDLAYMDATGRATLSRAFLQGGKAGDVYVSLYPETGGLDEAEHAFLARRAGNYAHTHDFFNNWRADALTFVEV</sequence>
<dbReference type="Proteomes" id="UP000267400">
    <property type="component" value="Unassembled WGS sequence"/>
</dbReference>
<dbReference type="OrthoDB" id="6152791at2"/>
<dbReference type="RefSeq" id="WP_126484787.1">
    <property type="nucleotide sequence ID" value="NZ_RXNS01000012.1"/>
</dbReference>
<comment type="caution">
    <text evidence="1">The sequence shown here is derived from an EMBL/GenBank/DDBJ whole genome shotgun (WGS) entry which is preliminary data.</text>
</comment>
<evidence type="ECO:0000313" key="2">
    <source>
        <dbReference type="Proteomes" id="UP000267400"/>
    </source>
</evidence>
<organism evidence="1 2">
    <name type="scientific">Halomonas nitroreducens</name>
    <dbReference type="NCBI Taxonomy" id="447425"/>
    <lineage>
        <taxon>Bacteria</taxon>
        <taxon>Pseudomonadati</taxon>
        <taxon>Pseudomonadota</taxon>
        <taxon>Gammaproteobacteria</taxon>
        <taxon>Oceanospirillales</taxon>
        <taxon>Halomonadaceae</taxon>
        <taxon>Halomonas</taxon>
    </lineage>
</organism>
<evidence type="ECO:0000313" key="1">
    <source>
        <dbReference type="EMBL" id="RTR01934.1"/>
    </source>
</evidence>